<dbReference type="OrthoDB" id="1733832at2759"/>
<keyword evidence="5" id="KW-0547">Nucleotide-binding</keyword>
<dbReference type="EMBL" id="JAMYWD010000003">
    <property type="protein sequence ID" value="KAJ4976656.1"/>
    <property type="molecule type" value="Genomic_DNA"/>
</dbReference>
<dbReference type="Proteomes" id="UP001141806">
    <property type="component" value="Unassembled WGS sequence"/>
</dbReference>
<dbReference type="PANTHER" id="PTHR31081:SF5">
    <property type="entry name" value="UREIDE PERMEASE 1-RELATED"/>
    <property type="match status" value="1"/>
</dbReference>
<protein>
    <submittedName>
        <fullName evidence="10">Uncharacterized protein</fullName>
    </submittedName>
</protein>
<dbReference type="GO" id="GO:0005524">
    <property type="term" value="F:ATP binding"/>
    <property type="evidence" value="ECO:0007669"/>
    <property type="project" value="UniProtKB-KW"/>
</dbReference>
<keyword evidence="7 9" id="KW-1133">Transmembrane helix</keyword>
<evidence type="ECO:0000256" key="8">
    <source>
        <dbReference type="ARBA" id="ARBA00023136"/>
    </source>
</evidence>
<dbReference type="InterPro" id="IPR030189">
    <property type="entry name" value="UPS_plant"/>
</dbReference>
<keyword evidence="4 9" id="KW-0812">Transmembrane</keyword>
<dbReference type="PANTHER" id="PTHR31081">
    <property type="entry name" value="UREIDE PERMEASE 1-RELATED-RELATED"/>
    <property type="match status" value="1"/>
</dbReference>
<evidence type="ECO:0000256" key="7">
    <source>
        <dbReference type="ARBA" id="ARBA00022989"/>
    </source>
</evidence>
<comment type="similarity">
    <text evidence="2">Belongs to the plant ureide permease (TC 2.A.7.19) family.</text>
</comment>
<accession>A0A9Q0KUS0</accession>
<dbReference type="InterPro" id="IPR009834">
    <property type="entry name" value="Ureide_permease"/>
</dbReference>
<dbReference type="Gene3D" id="3.30.460.10">
    <property type="entry name" value="Beta Polymerase, domain 2"/>
    <property type="match status" value="1"/>
</dbReference>
<organism evidence="10 11">
    <name type="scientific">Protea cynaroides</name>
    <dbReference type="NCBI Taxonomy" id="273540"/>
    <lineage>
        <taxon>Eukaryota</taxon>
        <taxon>Viridiplantae</taxon>
        <taxon>Streptophyta</taxon>
        <taxon>Embryophyta</taxon>
        <taxon>Tracheophyta</taxon>
        <taxon>Spermatophyta</taxon>
        <taxon>Magnoliopsida</taxon>
        <taxon>Proteales</taxon>
        <taxon>Proteaceae</taxon>
        <taxon>Protea</taxon>
    </lineage>
</organism>
<dbReference type="SUPFAM" id="SSF81301">
    <property type="entry name" value="Nucleotidyltransferase"/>
    <property type="match status" value="1"/>
</dbReference>
<keyword evidence="6" id="KW-0067">ATP-binding</keyword>
<dbReference type="AlphaFoldDB" id="A0A9Q0KUS0"/>
<evidence type="ECO:0000256" key="9">
    <source>
        <dbReference type="SAM" id="Phobius"/>
    </source>
</evidence>
<evidence type="ECO:0000256" key="1">
    <source>
        <dbReference type="ARBA" id="ARBA00004141"/>
    </source>
</evidence>
<sequence length="144" mass="15839">MSYISLVQLHWILDNWPSILFAMAGGIVLSLGNLSIQYAWAFVGLSVSSVITASITVVIVRKEQDRMIKYTNTEQIGRFLISIYILVGSKVSKESVQCIGATIEPFGSFVSCLYSKWSDLDISVEVPSGSFVSSLRGKDRSCAF</sequence>
<keyword evidence="8 9" id="KW-0472">Membrane</keyword>
<evidence type="ECO:0000313" key="10">
    <source>
        <dbReference type="EMBL" id="KAJ4976656.1"/>
    </source>
</evidence>
<proteinExistence type="inferred from homology"/>
<dbReference type="GO" id="GO:0016020">
    <property type="term" value="C:membrane"/>
    <property type="evidence" value="ECO:0007669"/>
    <property type="project" value="UniProtKB-SubCell"/>
</dbReference>
<gene>
    <name evidence="10" type="ORF">NE237_001762</name>
</gene>
<comment type="caution">
    <text evidence="10">The sequence shown here is derived from an EMBL/GenBank/DDBJ whole genome shotgun (WGS) entry which is preliminary data.</text>
</comment>
<feature type="transmembrane region" description="Helical" evidence="9">
    <location>
        <begin position="38"/>
        <end position="60"/>
    </location>
</feature>
<evidence type="ECO:0000256" key="3">
    <source>
        <dbReference type="ARBA" id="ARBA00022448"/>
    </source>
</evidence>
<reference evidence="10" key="1">
    <citation type="journal article" date="2023" name="Plant J.">
        <title>The genome of the king protea, Protea cynaroides.</title>
        <authorList>
            <person name="Chang J."/>
            <person name="Duong T.A."/>
            <person name="Schoeman C."/>
            <person name="Ma X."/>
            <person name="Roodt D."/>
            <person name="Barker N."/>
            <person name="Li Z."/>
            <person name="Van de Peer Y."/>
            <person name="Mizrachi E."/>
        </authorList>
    </citation>
    <scope>NUCLEOTIDE SEQUENCE</scope>
    <source>
        <tissue evidence="10">Young leaves</tissue>
    </source>
</reference>
<evidence type="ECO:0000256" key="6">
    <source>
        <dbReference type="ARBA" id="ARBA00022840"/>
    </source>
</evidence>
<evidence type="ECO:0000256" key="4">
    <source>
        <dbReference type="ARBA" id="ARBA00022692"/>
    </source>
</evidence>
<dbReference type="InterPro" id="IPR043519">
    <property type="entry name" value="NT_sf"/>
</dbReference>
<dbReference type="GO" id="GO:0005274">
    <property type="term" value="F:allantoin:proton symporter activity"/>
    <property type="evidence" value="ECO:0007669"/>
    <property type="project" value="TreeGrafter"/>
</dbReference>
<feature type="transmembrane region" description="Helical" evidence="9">
    <location>
        <begin position="12"/>
        <end position="32"/>
    </location>
</feature>
<keyword evidence="3" id="KW-0813">Transport</keyword>
<dbReference type="Pfam" id="PF07168">
    <property type="entry name" value="Ureide_permease"/>
    <property type="match status" value="1"/>
</dbReference>
<evidence type="ECO:0000256" key="2">
    <source>
        <dbReference type="ARBA" id="ARBA00005931"/>
    </source>
</evidence>
<evidence type="ECO:0000256" key="5">
    <source>
        <dbReference type="ARBA" id="ARBA00022741"/>
    </source>
</evidence>
<comment type="subcellular location">
    <subcellularLocation>
        <location evidence="1">Membrane</location>
        <topology evidence="1">Multi-pass membrane protein</topology>
    </subcellularLocation>
</comment>
<name>A0A9Q0KUS0_9MAGN</name>
<dbReference type="GO" id="GO:0015505">
    <property type="term" value="F:uracil:monoatomic cation symporter activity"/>
    <property type="evidence" value="ECO:0007669"/>
    <property type="project" value="TreeGrafter"/>
</dbReference>
<evidence type="ECO:0000313" key="11">
    <source>
        <dbReference type="Proteomes" id="UP001141806"/>
    </source>
</evidence>
<keyword evidence="11" id="KW-1185">Reference proteome</keyword>